<dbReference type="Proteomes" id="UP001380953">
    <property type="component" value="Unassembled WGS sequence"/>
</dbReference>
<sequence length="235" mass="27059">MTSKAGILRQLRNEILTLELKPGSILSETALSERFQISRTPLRDVLKQLAHEGYIDVYPKRGNLVSYIDLESVEQIIYLRSTLEKDIIKNLASHTSPLPLRGVLELKEILDRQEETIQQEHAHEAFLQLDDAFHKALFALAGRVFLWDLIQQSNAHYARYRRLHLLKKEKLKAILAEHRLILDSVIGRDAEKIDEIVEHHLHEDINAAYLLENFAEYLNMPSFDSSESVNANSKS</sequence>
<accession>A0ACC6PEP8</accession>
<organism evidence="1 2">
    <name type="scientific">Saccharibacillus sacchari</name>
    <dbReference type="NCBI Taxonomy" id="456493"/>
    <lineage>
        <taxon>Bacteria</taxon>
        <taxon>Bacillati</taxon>
        <taxon>Bacillota</taxon>
        <taxon>Bacilli</taxon>
        <taxon>Bacillales</taxon>
        <taxon>Paenibacillaceae</taxon>
        <taxon>Saccharibacillus</taxon>
    </lineage>
</organism>
<name>A0ACC6PEP8_9BACL</name>
<protein>
    <submittedName>
        <fullName evidence="1">GntR family transcriptional regulator</fullName>
    </submittedName>
</protein>
<evidence type="ECO:0000313" key="1">
    <source>
        <dbReference type="EMBL" id="MEJ8305391.1"/>
    </source>
</evidence>
<keyword evidence="2" id="KW-1185">Reference proteome</keyword>
<reference evidence="1" key="1">
    <citation type="submission" date="2024-03" db="EMBL/GenBank/DDBJ databases">
        <title>Whole genome sequecning of epiphytes from Marcgravia umbellata leaves.</title>
        <authorList>
            <person name="Kumar G."/>
            <person name="Savka M.A."/>
        </authorList>
    </citation>
    <scope>NUCLEOTIDE SEQUENCE</scope>
    <source>
        <strain evidence="1">RIT_BL5</strain>
    </source>
</reference>
<comment type="caution">
    <text evidence="1">The sequence shown here is derived from an EMBL/GenBank/DDBJ whole genome shotgun (WGS) entry which is preliminary data.</text>
</comment>
<evidence type="ECO:0000313" key="2">
    <source>
        <dbReference type="Proteomes" id="UP001380953"/>
    </source>
</evidence>
<gene>
    <name evidence="1" type="ORF">WKI47_15895</name>
</gene>
<dbReference type="EMBL" id="JBBKAR010000042">
    <property type="protein sequence ID" value="MEJ8305391.1"/>
    <property type="molecule type" value="Genomic_DNA"/>
</dbReference>
<proteinExistence type="predicted"/>